<organism evidence="2 3">
    <name type="scientific">Pandoravirus japonicus</name>
    <dbReference type="NCBI Taxonomy" id="2823154"/>
    <lineage>
        <taxon>Viruses</taxon>
        <taxon>Pandoravirus</taxon>
    </lineage>
</organism>
<dbReference type="EMBL" id="LC625835">
    <property type="protein sequence ID" value="BCU03524.1"/>
    <property type="molecule type" value="Genomic_DNA"/>
</dbReference>
<accession>A0A811BNA5</accession>
<reference evidence="2" key="1">
    <citation type="submission" date="2021-04" db="EMBL/GenBank/DDBJ databases">
        <title>Draft Genome Sequence of Pandoravirus japonicus, Isolated from the Sabaishi River of Niigata, Japan.</title>
        <authorList>
            <person name="Hosokawa N."/>
            <person name="Takahashi H."/>
            <person name="Aoki K."/>
            <person name="Takemura M."/>
        </authorList>
    </citation>
    <scope>NUCLEOTIDE SEQUENCE</scope>
</reference>
<evidence type="ECO:0000313" key="2">
    <source>
        <dbReference type="EMBL" id="BCU03524.1"/>
    </source>
</evidence>
<sequence>MGQDMLAPGGSGHRARGSVRFVSADRAPDRKRLIKESAKKKKYFFPLSARREKGATKEDAQKRAHANNTRGEREKDPAVSDKK</sequence>
<dbReference type="Proteomes" id="UP001253637">
    <property type="component" value="Segment"/>
</dbReference>
<feature type="compositionally biased region" description="Basic and acidic residues" evidence="1">
    <location>
        <begin position="49"/>
        <end position="62"/>
    </location>
</feature>
<proteinExistence type="predicted"/>
<evidence type="ECO:0000256" key="1">
    <source>
        <dbReference type="SAM" id="MobiDB-lite"/>
    </source>
</evidence>
<feature type="compositionally biased region" description="Basic and acidic residues" evidence="1">
    <location>
        <begin position="70"/>
        <end position="83"/>
    </location>
</feature>
<feature type="region of interest" description="Disordered" evidence="1">
    <location>
        <begin position="1"/>
        <end position="83"/>
    </location>
</feature>
<evidence type="ECO:0000313" key="3">
    <source>
        <dbReference type="Proteomes" id="UP001253637"/>
    </source>
</evidence>
<name>A0A811BNA5_9VIRU</name>
<protein>
    <submittedName>
        <fullName evidence="2">Uncharacterized protein</fullName>
    </submittedName>
</protein>
<feature type="compositionally biased region" description="Basic and acidic residues" evidence="1">
    <location>
        <begin position="26"/>
        <end position="37"/>
    </location>
</feature>